<feature type="transmembrane region" description="Helical" evidence="1">
    <location>
        <begin position="38"/>
        <end position="56"/>
    </location>
</feature>
<dbReference type="Pfam" id="PF10823">
    <property type="entry name" value="DUF2568"/>
    <property type="match status" value="1"/>
</dbReference>
<organism evidence="2 3">
    <name type="scientific">Baekduia soli</name>
    <dbReference type="NCBI Taxonomy" id="496014"/>
    <lineage>
        <taxon>Bacteria</taxon>
        <taxon>Bacillati</taxon>
        <taxon>Actinomycetota</taxon>
        <taxon>Thermoleophilia</taxon>
        <taxon>Solirubrobacterales</taxon>
        <taxon>Baekduiaceae</taxon>
        <taxon>Baekduia</taxon>
    </lineage>
</organism>
<evidence type="ECO:0000313" key="3">
    <source>
        <dbReference type="Proteomes" id="UP000321805"/>
    </source>
</evidence>
<dbReference type="KEGG" id="bsol:FSW04_12350"/>
<dbReference type="RefSeq" id="WP_146919643.1">
    <property type="nucleotide sequence ID" value="NZ_CP042430.1"/>
</dbReference>
<keyword evidence="1" id="KW-0472">Membrane</keyword>
<feature type="transmembrane region" description="Helical" evidence="1">
    <location>
        <begin position="77"/>
        <end position="106"/>
    </location>
</feature>
<evidence type="ECO:0000256" key="1">
    <source>
        <dbReference type="SAM" id="Phobius"/>
    </source>
</evidence>
<sequence>MNRSRSPHEWLTLALRATLEAGTVFGLAYWGATAGHDTAADIALGVGAPVVGFGFWGRVDVGGAGRHAELLRLLQELVVSGLAAVALYAAGLPATGVALALLSLAYHARVYALGGTLLDPWSRSGDASPG</sequence>
<reference evidence="2 3" key="1">
    <citation type="journal article" date="2018" name="J. Microbiol.">
        <title>Baekduia soli gen. nov., sp. nov., a novel bacterium isolated from the soil of Baekdu Mountain and proposal of a novel family name, Baekduiaceae fam. nov.</title>
        <authorList>
            <person name="An D.S."/>
            <person name="Siddiqi M.Z."/>
            <person name="Kim K.H."/>
            <person name="Yu H.S."/>
            <person name="Im W.T."/>
        </authorList>
    </citation>
    <scope>NUCLEOTIDE SEQUENCE [LARGE SCALE GENOMIC DNA]</scope>
    <source>
        <strain evidence="2 3">BR7-21</strain>
    </source>
</reference>
<accession>A0A5B8U5I0</accession>
<keyword evidence="3" id="KW-1185">Reference proteome</keyword>
<evidence type="ECO:0000313" key="2">
    <source>
        <dbReference type="EMBL" id="QEC48280.1"/>
    </source>
</evidence>
<dbReference type="Proteomes" id="UP000321805">
    <property type="component" value="Chromosome"/>
</dbReference>
<gene>
    <name evidence="2" type="ORF">FSW04_12350</name>
</gene>
<dbReference type="EMBL" id="CP042430">
    <property type="protein sequence ID" value="QEC48280.1"/>
    <property type="molecule type" value="Genomic_DNA"/>
</dbReference>
<protein>
    <submittedName>
        <fullName evidence="2">DUF2568 domain-containing protein</fullName>
    </submittedName>
</protein>
<name>A0A5B8U5I0_9ACTN</name>
<proteinExistence type="predicted"/>
<feature type="transmembrane region" description="Helical" evidence="1">
    <location>
        <begin position="12"/>
        <end position="32"/>
    </location>
</feature>
<keyword evidence="1" id="KW-1133">Transmembrane helix</keyword>
<keyword evidence="1" id="KW-0812">Transmembrane</keyword>
<dbReference type="AlphaFoldDB" id="A0A5B8U5I0"/>
<dbReference type="InterPro" id="IPR021214">
    <property type="entry name" value="DUF2568"/>
</dbReference>